<reference evidence="1 2" key="1">
    <citation type="journal article" date="2014" name="Genome Announc.">
        <title>Draft Genome Sequence of the Agar-Degrading Bacterium Catenovulum sp. Strain DS-2, Isolated from Intestines of Haliotis diversicolor.</title>
        <authorList>
            <person name="Shan D."/>
            <person name="Li X."/>
            <person name="Gu Z."/>
            <person name="Wei G."/>
            <person name="Gao Z."/>
            <person name="Shao Z."/>
        </authorList>
    </citation>
    <scope>NUCLEOTIDE SEQUENCE [LARGE SCALE GENOMIC DNA]</scope>
    <source>
        <strain evidence="1 2">DS-2</strain>
    </source>
</reference>
<dbReference type="AlphaFoldDB" id="W7QU88"/>
<keyword evidence="2" id="KW-1185">Reference proteome</keyword>
<evidence type="ECO:0000313" key="1">
    <source>
        <dbReference type="EMBL" id="EWH11403.1"/>
    </source>
</evidence>
<name>W7QU88_9ALTE</name>
<dbReference type="STRING" id="1328313.DS2_04490"/>
<dbReference type="OrthoDB" id="9181673at2"/>
<gene>
    <name evidence="1" type="ORF">DS2_04490</name>
</gene>
<dbReference type="RefSeq" id="WP_035013444.1">
    <property type="nucleotide sequence ID" value="NZ_ARZY01000005.1"/>
</dbReference>
<dbReference type="Proteomes" id="UP000019276">
    <property type="component" value="Unassembled WGS sequence"/>
</dbReference>
<protein>
    <submittedName>
        <fullName evidence="1">Uncharacterized protein</fullName>
    </submittedName>
</protein>
<accession>W7QU88</accession>
<sequence>MEVVNFRVGQRIVSFNILDILLTEKFANDQTQVPTKDISFLGVKNFMHNATPIYDLGAALNGETTLSHNKAQLKYIHQAEEILQTERITDAVKLHKCNTVLAQIQSHNQEVGEVLNQLILSLQQNTKVDFQRLTQQLVMLEELIVSSHKPVTVYTTTNGQVANAGFVVDKVEDSMHIDGQNIQKLNDLEFHTGKIDPRVRNMLKGLISNEKTSSLLLDPAAFYQEVDFAPT</sequence>
<organism evidence="1 2">
    <name type="scientific">Catenovulum agarivorans DS-2</name>
    <dbReference type="NCBI Taxonomy" id="1328313"/>
    <lineage>
        <taxon>Bacteria</taxon>
        <taxon>Pseudomonadati</taxon>
        <taxon>Pseudomonadota</taxon>
        <taxon>Gammaproteobacteria</taxon>
        <taxon>Alteromonadales</taxon>
        <taxon>Alteromonadaceae</taxon>
        <taxon>Catenovulum</taxon>
    </lineage>
</organism>
<comment type="caution">
    <text evidence="1">The sequence shown here is derived from an EMBL/GenBank/DDBJ whole genome shotgun (WGS) entry which is preliminary data.</text>
</comment>
<proteinExistence type="predicted"/>
<dbReference type="eggNOG" id="ENOG502ZA5C">
    <property type="taxonomic scope" value="Bacteria"/>
</dbReference>
<dbReference type="EMBL" id="ARZY01000005">
    <property type="protein sequence ID" value="EWH11403.1"/>
    <property type="molecule type" value="Genomic_DNA"/>
</dbReference>
<evidence type="ECO:0000313" key="2">
    <source>
        <dbReference type="Proteomes" id="UP000019276"/>
    </source>
</evidence>